<name>X0TU74_9ZZZZ</name>
<feature type="non-terminal residue" evidence="1">
    <location>
        <position position="282"/>
    </location>
</feature>
<proteinExistence type="predicted"/>
<dbReference type="EMBL" id="BARS01016038">
    <property type="protein sequence ID" value="GAF97118.1"/>
    <property type="molecule type" value="Genomic_DNA"/>
</dbReference>
<feature type="non-terminal residue" evidence="1">
    <location>
        <position position="1"/>
    </location>
</feature>
<dbReference type="InterPro" id="IPR011042">
    <property type="entry name" value="6-blade_b-propeller_TolB-like"/>
</dbReference>
<evidence type="ECO:0008006" key="2">
    <source>
        <dbReference type="Google" id="ProtNLM"/>
    </source>
</evidence>
<organism evidence="1">
    <name type="scientific">marine sediment metagenome</name>
    <dbReference type="NCBI Taxonomy" id="412755"/>
    <lineage>
        <taxon>unclassified sequences</taxon>
        <taxon>metagenomes</taxon>
        <taxon>ecological metagenomes</taxon>
    </lineage>
</organism>
<reference evidence="1" key="1">
    <citation type="journal article" date="2014" name="Front. Microbiol.">
        <title>High frequency of phylogenetically diverse reductive dehalogenase-homologous genes in deep subseafloor sedimentary metagenomes.</title>
        <authorList>
            <person name="Kawai M."/>
            <person name="Futagami T."/>
            <person name="Toyoda A."/>
            <person name="Takaki Y."/>
            <person name="Nishi S."/>
            <person name="Hori S."/>
            <person name="Arai W."/>
            <person name="Tsubouchi T."/>
            <person name="Morono Y."/>
            <person name="Uchiyama I."/>
            <person name="Ito T."/>
            <person name="Fujiyama A."/>
            <person name="Inagaki F."/>
            <person name="Takami H."/>
        </authorList>
    </citation>
    <scope>NUCLEOTIDE SEQUENCE</scope>
    <source>
        <strain evidence="1">Expedition CK06-06</strain>
    </source>
</reference>
<dbReference type="AlphaFoldDB" id="X0TU74"/>
<gene>
    <name evidence="1" type="ORF">S01H1_26457</name>
</gene>
<comment type="caution">
    <text evidence="1">The sequence shown here is derived from an EMBL/GenBank/DDBJ whole genome shotgun (WGS) entry which is preliminary data.</text>
</comment>
<accession>X0TU74</accession>
<protein>
    <recommendedName>
        <fullName evidence="2">Dipeptidylpeptidase IV N-terminal domain-containing protein</fullName>
    </recommendedName>
</protein>
<dbReference type="SUPFAM" id="SSF69304">
    <property type="entry name" value="Tricorn protease N-terminal domain"/>
    <property type="match status" value="1"/>
</dbReference>
<sequence length="282" mass="31703">EFALDRQTFDVKLMAVTPDGKEKKVLRVLKFVGEEDARKGLPTIKPEWSPDSGSIFYVRTADGIHYVASLSIDTGEAYIHLFSSTPMPILSPDGKWVASLLEDTLILGRVDGTMCKYLKIDDLEYSFAVWSPDSRSLLLTKKDAFLLINTNTGNKKLLRDTDVELLGFGCFSPDGERIYYLTGYESDDPNSPEPRFGIKSMNLKDKKTTILFTIPEQIQVVLDGDTLTQFSVSPNGRMFLLRAVKEDDSGEGKSILLFWDGKKQKIVETDPWLVKILFPDEA</sequence>
<evidence type="ECO:0000313" key="1">
    <source>
        <dbReference type="EMBL" id="GAF97118.1"/>
    </source>
</evidence>
<dbReference type="Gene3D" id="2.120.10.30">
    <property type="entry name" value="TolB, C-terminal domain"/>
    <property type="match status" value="1"/>
</dbReference>